<evidence type="ECO:0000313" key="1">
    <source>
        <dbReference type="EMBL" id="CCF83659.1"/>
    </source>
</evidence>
<dbReference type="Proteomes" id="UP000004221">
    <property type="component" value="Unassembled WGS sequence"/>
</dbReference>
<evidence type="ECO:0000313" key="2">
    <source>
        <dbReference type="Proteomes" id="UP000004221"/>
    </source>
</evidence>
<proteinExistence type="predicted"/>
<sequence>MIDTTNRAELAELDATINMVDLAVAENQNHVNQILSDYPAVWDAMFEGIEPDSEDDLASQAERAAARVAAEFGVSR</sequence>
<dbReference type="EMBL" id="CAGS01000171">
    <property type="protein sequence ID" value="CCF83659.1"/>
    <property type="molecule type" value="Genomic_DNA"/>
</dbReference>
<keyword evidence="2" id="KW-1185">Reference proteome</keyword>
<reference evidence="1 2" key="1">
    <citation type="journal article" date="2012" name="ISME J.">
        <title>Nitrification expanded: discovery, physiology and genomics of a nitrite-oxidizing bacterium from the phylum Chloroflexi.</title>
        <authorList>
            <person name="Sorokin D.Y."/>
            <person name="Lucker S."/>
            <person name="Vejmelkova D."/>
            <person name="Kostrikina N.A."/>
            <person name="Kleerebezem R."/>
            <person name="Rijpstra W.I."/>
            <person name="Damste J.S."/>
            <person name="Le Paslier D."/>
            <person name="Muyzer G."/>
            <person name="Wagner M."/>
            <person name="van Loosdrecht M.C."/>
            <person name="Daims H."/>
        </authorList>
    </citation>
    <scope>NUCLEOTIDE SEQUENCE [LARGE SCALE GENOMIC DNA]</scope>
    <source>
        <strain evidence="2">none</strain>
    </source>
</reference>
<comment type="caution">
    <text evidence="1">The sequence shown here is derived from an EMBL/GenBank/DDBJ whole genome shotgun (WGS) entry which is preliminary data.</text>
</comment>
<organism evidence="1 2">
    <name type="scientific">Nitrolancea hollandica Lb</name>
    <dbReference type="NCBI Taxonomy" id="1129897"/>
    <lineage>
        <taxon>Bacteria</taxon>
        <taxon>Pseudomonadati</taxon>
        <taxon>Thermomicrobiota</taxon>
        <taxon>Thermomicrobia</taxon>
        <taxon>Sphaerobacterales</taxon>
        <taxon>Sphaerobacterineae</taxon>
        <taxon>Sphaerobacteraceae</taxon>
        <taxon>Nitrolancea</taxon>
    </lineage>
</organism>
<dbReference type="RefSeq" id="WP_008477135.1">
    <property type="nucleotide sequence ID" value="NZ_CAGS01000171.1"/>
</dbReference>
<gene>
    <name evidence="1" type="ORF">NITHO_2520034</name>
</gene>
<name>I4EG47_9BACT</name>
<protein>
    <submittedName>
        <fullName evidence="1">Uncharacterized protein</fullName>
    </submittedName>
</protein>
<dbReference type="AlphaFoldDB" id="I4EG47"/>
<accession>I4EG47</accession>